<dbReference type="Proteomes" id="UP001336314">
    <property type="component" value="Unassembled WGS sequence"/>
</dbReference>
<dbReference type="Pfam" id="PF02770">
    <property type="entry name" value="Acyl-CoA_dh_M"/>
    <property type="match status" value="1"/>
</dbReference>
<evidence type="ECO:0000256" key="5">
    <source>
        <dbReference type="ARBA" id="ARBA00023002"/>
    </source>
</evidence>
<feature type="domain" description="Acyl-CoA oxidase/dehydrogenase middle" evidence="14">
    <location>
        <begin position="149"/>
        <end position="238"/>
    </location>
</feature>
<comment type="catalytic activity">
    <reaction evidence="13">
        <text>dibenzothiophene + 2 FMNH2 + 2 O2 = dibenzothiophene 5,5-dioxide + 2 FMN + 2 H2O + 2 H(+)</text>
        <dbReference type="Rhea" id="RHEA:49072"/>
        <dbReference type="ChEBI" id="CHEBI:15377"/>
        <dbReference type="ChEBI" id="CHEBI:15378"/>
        <dbReference type="ChEBI" id="CHEBI:15379"/>
        <dbReference type="ChEBI" id="CHEBI:23681"/>
        <dbReference type="ChEBI" id="CHEBI:57618"/>
        <dbReference type="ChEBI" id="CHEBI:58210"/>
        <dbReference type="ChEBI" id="CHEBI:90356"/>
        <dbReference type="EC" id="1.14.14.21"/>
    </reaction>
</comment>
<evidence type="ECO:0000313" key="18">
    <source>
        <dbReference type="Proteomes" id="UP001336314"/>
    </source>
</evidence>
<dbReference type="Gene3D" id="1.10.540.10">
    <property type="entry name" value="Acyl-CoA dehydrogenase/oxidase, N-terminal domain"/>
    <property type="match status" value="1"/>
</dbReference>
<dbReference type="EMBL" id="JAUHLI010000018">
    <property type="protein sequence ID" value="MEE2002955.1"/>
    <property type="molecule type" value="Genomic_DNA"/>
</dbReference>
<keyword evidence="18" id="KW-1185">Reference proteome</keyword>
<dbReference type="Pfam" id="PF08028">
    <property type="entry name" value="Acyl-CoA_dh_2"/>
    <property type="match status" value="1"/>
</dbReference>
<proteinExistence type="inferred from homology"/>
<dbReference type="InterPro" id="IPR046373">
    <property type="entry name" value="Acyl-CoA_Oxase/DH_mid-dom_sf"/>
</dbReference>
<dbReference type="InterPro" id="IPR013786">
    <property type="entry name" value="AcylCoA_DH/ox_N"/>
</dbReference>
<evidence type="ECO:0000256" key="13">
    <source>
        <dbReference type="ARBA" id="ARBA00049456"/>
    </source>
</evidence>
<comment type="catalytic activity">
    <reaction evidence="11">
        <text>dibenzothiophene + FMNH2 + O2 = dibenzothiophene 5-oxide + FMN + H2O + H(+)</text>
        <dbReference type="Rhea" id="RHEA:49076"/>
        <dbReference type="ChEBI" id="CHEBI:15377"/>
        <dbReference type="ChEBI" id="CHEBI:15378"/>
        <dbReference type="ChEBI" id="CHEBI:15379"/>
        <dbReference type="ChEBI" id="CHEBI:23681"/>
        <dbReference type="ChEBI" id="CHEBI:23683"/>
        <dbReference type="ChEBI" id="CHEBI:57618"/>
        <dbReference type="ChEBI" id="CHEBI:58210"/>
    </reaction>
</comment>
<evidence type="ECO:0000256" key="1">
    <source>
        <dbReference type="ARBA" id="ARBA00004496"/>
    </source>
</evidence>
<dbReference type="Pfam" id="PF02771">
    <property type="entry name" value="Acyl-CoA_dh_N"/>
    <property type="match status" value="1"/>
</dbReference>
<keyword evidence="5 17" id="KW-0560">Oxidoreductase</keyword>
<evidence type="ECO:0000259" key="16">
    <source>
        <dbReference type="Pfam" id="PF08028"/>
    </source>
</evidence>
<dbReference type="Gene3D" id="1.20.140.10">
    <property type="entry name" value="Butyryl-CoA Dehydrogenase, subunit A, domain 3"/>
    <property type="match status" value="1"/>
</dbReference>
<dbReference type="GO" id="GO:0016491">
    <property type="term" value="F:oxidoreductase activity"/>
    <property type="evidence" value="ECO:0007669"/>
    <property type="project" value="UniProtKB-KW"/>
</dbReference>
<sequence length="423" mass="44960">MKLTAEYFVEGMDTAEKARAQRVESVLPALKEAAAQVDQSGSFYQPHIKTLSDAGLLGLIIPEQYGGLGGGLRDLAAATFAMGSVCPSTALAYFFHCSSASRGLLALEAIEAGLFSAEETPLVRAFAEKVLTSMGRDGLWLANFASETVKSQTASITIGTTARPVDGGYRLSGVKSFGCATGVADRYLVTASLEGATDASGLCTFFVDRDAAGVKERQKWDAIGMRGTATHGLILEGVFVASDDALTVPAAFTRCMQMSRGSFVGNQLAGIAVYLGQAWSIYRATLQILTSNTFGDSGATIASSPMHQQLIGEMMADLETASLWLRRQLELETAEPEILTKAEVVKRWRLCKGQVSEYGFKVAVNALKCLGTTGTNNHGPAAKGLRDMAMALVQAFPAERGRLMAAQMETDGQEQQQFGVKAS</sequence>
<comment type="subcellular location">
    <subcellularLocation>
        <location evidence="1">Cytoplasm</location>
    </subcellularLocation>
</comment>
<evidence type="ECO:0000256" key="12">
    <source>
        <dbReference type="ARBA" id="ARBA00048445"/>
    </source>
</evidence>
<name>A0ABU7J9Q7_9GAMM</name>
<organism evidence="17 18">
    <name type="scientific">Alkalimonas cellulosilytica</name>
    <dbReference type="NCBI Taxonomy" id="3058395"/>
    <lineage>
        <taxon>Bacteria</taxon>
        <taxon>Pseudomonadati</taxon>
        <taxon>Pseudomonadota</taxon>
        <taxon>Gammaproteobacteria</taxon>
        <taxon>Alkalimonas</taxon>
    </lineage>
</organism>
<dbReference type="PANTHER" id="PTHR43884:SF12">
    <property type="entry name" value="ISOVALERYL-COA DEHYDROGENASE, MITOCHONDRIAL-RELATED"/>
    <property type="match status" value="1"/>
</dbReference>
<evidence type="ECO:0000256" key="6">
    <source>
        <dbReference type="ARBA" id="ARBA00023033"/>
    </source>
</evidence>
<evidence type="ECO:0000256" key="7">
    <source>
        <dbReference type="ARBA" id="ARBA00034307"/>
    </source>
</evidence>
<evidence type="ECO:0000259" key="14">
    <source>
        <dbReference type="Pfam" id="PF02770"/>
    </source>
</evidence>
<keyword evidence="3" id="KW-0288">FMN</keyword>
<comment type="caution">
    <text evidence="17">The sequence shown here is derived from an EMBL/GenBank/DDBJ whole genome shotgun (WGS) entry which is preliminary data.</text>
</comment>
<evidence type="ECO:0000259" key="15">
    <source>
        <dbReference type="Pfam" id="PF02771"/>
    </source>
</evidence>
<gene>
    <name evidence="17" type="ORF">QWY20_15970</name>
</gene>
<dbReference type="InterPro" id="IPR013107">
    <property type="entry name" value="Acyl-CoA_DH_C"/>
</dbReference>
<keyword evidence="4" id="KW-0547">Nucleotide-binding</keyword>
<evidence type="ECO:0000256" key="10">
    <source>
        <dbReference type="ARBA" id="ARBA00034345"/>
    </source>
</evidence>
<comment type="pathway">
    <text evidence="7">Sulfur metabolism; dibenzothiophene degradation.</text>
</comment>
<feature type="domain" description="Acyl-CoA dehydrogenase/oxidase N-terminal" evidence="15">
    <location>
        <begin position="30"/>
        <end position="101"/>
    </location>
</feature>
<evidence type="ECO:0000313" key="17">
    <source>
        <dbReference type="EMBL" id="MEE2002955.1"/>
    </source>
</evidence>
<dbReference type="PIRSF" id="PIRSF016578">
    <property type="entry name" value="HsaA"/>
    <property type="match status" value="1"/>
</dbReference>
<dbReference type="SUPFAM" id="SSF47203">
    <property type="entry name" value="Acyl-CoA dehydrogenase C-terminal domain-like"/>
    <property type="match status" value="1"/>
</dbReference>
<dbReference type="InterPro" id="IPR006091">
    <property type="entry name" value="Acyl-CoA_Oxase/DH_mid-dom"/>
</dbReference>
<dbReference type="InterPro" id="IPR036250">
    <property type="entry name" value="AcylCo_DH-like_C"/>
</dbReference>
<feature type="domain" description="Acyl-CoA dehydrogenase C-terminal" evidence="16">
    <location>
        <begin position="272"/>
        <end position="390"/>
    </location>
</feature>
<reference evidence="17 18" key="1">
    <citation type="submission" date="2023-07" db="EMBL/GenBank/DDBJ databases">
        <title>Alkalimonas sp., MEB108 novel, alkaliphilic bacterium isolated from Lonar Lake, India.</title>
        <authorList>
            <person name="Joshi A."/>
            <person name="Thite S."/>
        </authorList>
    </citation>
    <scope>NUCLEOTIDE SEQUENCE [LARGE SCALE GENOMIC DNA]</scope>
    <source>
        <strain evidence="17 18">MEB108</strain>
    </source>
</reference>
<protein>
    <recommendedName>
        <fullName evidence="10">Dibenzothiophene monooxygenase</fullName>
        <ecNumber evidence="9">1.14.14.21</ecNumber>
    </recommendedName>
</protein>
<evidence type="ECO:0000256" key="9">
    <source>
        <dbReference type="ARBA" id="ARBA00034328"/>
    </source>
</evidence>
<keyword evidence="2" id="KW-0285">Flavoprotein</keyword>
<evidence type="ECO:0000256" key="4">
    <source>
        <dbReference type="ARBA" id="ARBA00022741"/>
    </source>
</evidence>
<dbReference type="SUPFAM" id="SSF56645">
    <property type="entry name" value="Acyl-CoA dehydrogenase NM domain-like"/>
    <property type="match status" value="1"/>
</dbReference>
<accession>A0ABU7J9Q7</accession>
<evidence type="ECO:0000256" key="3">
    <source>
        <dbReference type="ARBA" id="ARBA00022643"/>
    </source>
</evidence>
<comment type="catalytic activity">
    <reaction evidence="12">
        <text>dibenzothiophene 5-oxide + FMNH2 + O2 = dibenzothiophene 5,5-dioxide + FMN + H2O + H(+)</text>
        <dbReference type="Rhea" id="RHEA:49080"/>
        <dbReference type="ChEBI" id="CHEBI:15377"/>
        <dbReference type="ChEBI" id="CHEBI:15378"/>
        <dbReference type="ChEBI" id="CHEBI:15379"/>
        <dbReference type="ChEBI" id="CHEBI:23683"/>
        <dbReference type="ChEBI" id="CHEBI:57618"/>
        <dbReference type="ChEBI" id="CHEBI:58210"/>
        <dbReference type="ChEBI" id="CHEBI:90356"/>
    </reaction>
</comment>
<comment type="similarity">
    <text evidence="8">Belongs to the DszC flavin monooxygenase family.</text>
</comment>
<dbReference type="Gene3D" id="2.40.110.10">
    <property type="entry name" value="Butyryl-CoA Dehydrogenase, subunit A, domain 2"/>
    <property type="match status" value="1"/>
</dbReference>
<evidence type="ECO:0000256" key="8">
    <source>
        <dbReference type="ARBA" id="ARBA00034317"/>
    </source>
</evidence>
<dbReference type="RefSeq" id="WP_330130003.1">
    <property type="nucleotide sequence ID" value="NZ_JAUHLI010000018.1"/>
</dbReference>
<keyword evidence="6" id="KW-0503">Monooxygenase</keyword>
<dbReference type="InterPro" id="IPR009100">
    <property type="entry name" value="AcylCoA_DH/oxidase_NM_dom_sf"/>
</dbReference>
<dbReference type="EC" id="1.14.14.21" evidence="9"/>
<evidence type="ECO:0000256" key="2">
    <source>
        <dbReference type="ARBA" id="ARBA00022630"/>
    </source>
</evidence>
<evidence type="ECO:0000256" key="11">
    <source>
        <dbReference type="ARBA" id="ARBA00047859"/>
    </source>
</evidence>
<dbReference type="InterPro" id="IPR037069">
    <property type="entry name" value="AcylCoA_DH/ox_N_sf"/>
</dbReference>
<dbReference type="PANTHER" id="PTHR43884">
    <property type="entry name" value="ACYL-COA DEHYDROGENASE"/>
    <property type="match status" value="1"/>
</dbReference>